<dbReference type="PANTHER" id="PTHR34853:SF1">
    <property type="entry name" value="LIPASE 5"/>
    <property type="match status" value="1"/>
</dbReference>
<sequence>MTTGATNERKPEQARPPREEWETRDQVPLLPSRDPFYQPPVGFRTLPAGAVLRWRRVDLALFGRIRQHVDAWQLLYRTNSMHHEPEVAVTTVVLPARVRAPAHRPLLAYQCAIDAVADKCFPSYALRYGSRAIGAVPQFEWPLIAAAVARGWAVSISDHEGQDGCFVAPREPGYRILDGVRAAMSFEPLGLDQSTPVGIWGYSGGGMASSWAAEMAPAYAPEIGIVGAVLGAPVSDPGQLAVRLNATAFSGLTAIGIASLRRCYAGLDARINAHIDAEGQQILAAASQLDTVRAGARFAKQDFNNHCDISLAELLTQPEIVEVFDDVRLGQHVPACPMLVIHPQHDQIIDVRDVDAQVQRYLAADGHVSYVRDHCSEHISLMLLSAPLALNWLKNRFRGTGTSNAQNIPVFSIALSAKAIRGYLSILATMLRAVLARPLGPTTARSQHRI</sequence>
<dbReference type="InterPro" id="IPR005152">
    <property type="entry name" value="Lipase_secreted"/>
</dbReference>
<accession>A0AB33T5U0</accession>
<dbReference type="AlphaFoldDB" id="A0AB33T5U0"/>
<dbReference type="InterPro" id="IPR029058">
    <property type="entry name" value="AB_hydrolase_fold"/>
</dbReference>
<dbReference type="Gene3D" id="3.40.50.1820">
    <property type="entry name" value="alpha/beta hydrolase"/>
    <property type="match status" value="1"/>
</dbReference>
<reference evidence="2 3" key="1">
    <citation type="submission" date="2015-03" db="EMBL/GenBank/DDBJ databases">
        <authorList>
            <consortium name="Pathogen Informatics"/>
            <person name="Murphy D."/>
        </authorList>
    </citation>
    <scope>NUCLEOTIDE SEQUENCE [LARGE SCALE GENOMIC DNA]</scope>
    <source>
        <strain evidence="2 3">PAP036</strain>
    </source>
</reference>
<protein>
    <submittedName>
        <fullName evidence="2">Lipase</fullName>
    </submittedName>
</protein>
<evidence type="ECO:0000313" key="2">
    <source>
        <dbReference type="EMBL" id="CPT30692.1"/>
    </source>
</evidence>
<organism evidence="2 3">
    <name type="scientific">Mycobacteroides abscessus</name>
    <dbReference type="NCBI Taxonomy" id="36809"/>
    <lineage>
        <taxon>Bacteria</taxon>
        <taxon>Bacillati</taxon>
        <taxon>Actinomycetota</taxon>
        <taxon>Actinomycetes</taxon>
        <taxon>Mycobacteriales</taxon>
        <taxon>Mycobacteriaceae</taxon>
        <taxon>Mycobacteroides</taxon>
    </lineage>
</organism>
<gene>
    <name evidence="2" type="ORF">ERS075527_02386</name>
</gene>
<feature type="compositionally biased region" description="Basic and acidic residues" evidence="1">
    <location>
        <begin position="7"/>
        <end position="25"/>
    </location>
</feature>
<dbReference type="RefSeq" id="WP_005112215.1">
    <property type="nucleotide sequence ID" value="NZ_CP014952.1"/>
</dbReference>
<dbReference type="Gene3D" id="1.10.260.130">
    <property type="match status" value="1"/>
</dbReference>
<feature type="region of interest" description="Disordered" evidence="1">
    <location>
        <begin position="1"/>
        <end position="33"/>
    </location>
</feature>
<dbReference type="Proteomes" id="UP000038487">
    <property type="component" value="Unassembled WGS sequence"/>
</dbReference>
<dbReference type="GO" id="GO:0004806">
    <property type="term" value="F:triacylglycerol lipase activity"/>
    <property type="evidence" value="ECO:0007669"/>
    <property type="project" value="InterPro"/>
</dbReference>
<evidence type="ECO:0000313" key="3">
    <source>
        <dbReference type="Proteomes" id="UP000038487"/>
    </source>
</evidence>
<dbReference type="EMBL" id="CSUW01000005">
    <property type="protein sequence ID" value="CPT30692.1"/>
    <property type="molecule type" value="Genomic_DNA"/>
</dbReference>
<name>A0AB33T5U0_9MYCO</name>
<comment type="caution">
    <text evidence="2">The sequence shown here is derived from an EMBL/GenBank/DDBJ whole genome shotgun (WGS) entry which is preliminary data.</text>
</comment>
<dbReference type="GeneID" id="93381079"/>
<dbReference type="SUPFAM" id="SSF53474">
    <property type="entry name" value="alpha/beta-Hydrolases"/>
    <property type="match status" value="1"/>
</dbReference>
<evidence type="ECO:0000256" key="1">
    <source>
        <dbReference type="SAM" id="MobiDB-lite"/>
    </source>
</evidence>
<proteinExistence type="predicted"/>
<dbReference type="PANTHER" id="PTHR34853">
    <property type="match status" value="1"/>
</dbReference>
<dbReference type="GO" id="GO:0016042">
    <property type="term" value="P:lipid catabolic process"/>
    <property type="evidence" value="ECO:0007669"/>
    <property type="project" value="InterPro"/>
</dbReference>
<dbReference type="Pfam" id="PF03583">
    <property type="entry name" value="LIP"/>
    <property type="match status" value="1"/>
</dbReference>